<protein>
    <recommendedName>
        <fullName evidence="4">MACPF domain-containing protein</fullName>
    </recommendedName>
</protein>
<organism evidence="2 3">
    <name type="scientific">Rhodotorula paludigena</name>
    <dbReference type="NCBI Taxonomy" id="86838"/>
    <lineage>
        <taxon>Eukaryota</taxon>
        <taxon>Fungi</taxon>
        <taxon>Dikarya</taxon>
        <taxon>Basidiomycota</taxon>
        <taxon>Pucciniomycotina</taxon>
        <taxon>Microbotryomycetes</taxon>
        <taxon>Sporidiobolales</taxon>
        <taxon>Sporidiobolaceae</taxon>
        <taxon>Rhodotorula</taxon>
    </lineage>
</organism>
<gene>
    <name evidence="2" type="ORF">Rhopal_001323-T1</name>
</gene>
<accession>A0AAV5GI86</accession>
<proteinExistence type="predicted"/>
<dbReference type="Proteomes" id="UP001342314">
    <property type="component" value="Unassembled WGS sequence"/>
</dbReference>
<feature type="region of interest" description="Disordered" evidence="1">
    <location>
        <begin position="192"/>
        <end position="229"/>
    </location>
</feature>
<evidence type="ECO:0008006" key="4">
    <source>
        <dbReference type="Google" id="ProtNLM"/>
    </source>
</evidence>
<comment type="caution">
    <text evidence="2">The sequence shown here is derived from an EMBL/GenBank/DDBJ whole genome shotgun (WGS) entry which is preliminary data.</text>
</comment>
<evidence type="ECO:0000313" key="3">
    <source>
        <dbReference type="Proteomes" id="UP001342314"/>
    </source>
</evidence>
<dbReference type="EMBL" id="BQKY01000003">
    <property type="protein sequence ID" value="GJN88358.1"/>
    <property type="molecule type" value="Genomic_DNA"/>
</dbReference>
<evidence type="ECO:0000313" key="2">
    <source>
        <dbReference type="EMBL" id="GJN88358.1"/>
    </source>
</evidence>
<sequence length="544" mass="60242">MPIFTKDLDTEFECAATDDLYLGRGVHILTGQLARQSPFKRNSIAAQPLSKVSSRTEYRFELIRTQHDVERNEEASIGVAASVTGQPYSGAVNMKKASKVETSDTQMGVVIECSYKPKTQYLASTPVFTDEARQLLAQSPDAFRAKYGDYFVGGYTCRSSIMAVARSKASSRSQLDSFSAHISAGIGAAAGKPEVAHNDPLHEEEDAPAGAKPEAGADVTADEEPTTGREPALKLKGADVVDKLLKKANPVNVQVNVGYSVSDLIKDDGVETNISIITIGTRNVGAHANSFDQVLDIMQDFAAHAAPVPHTVRLIHYGSIDDNCKTPGHHLLQAKGPLKKAVTQLYDLYNDIIGSPYSEISNRRHTINALLSRLEEEEGADAKFQEDVAKEIRDIDVLQRRRAFMRKVKNISRHDWGQDRLRQWIQPSPGDPIDIFGYTHNTTGIFDGPNAFIRDEMYCRKVELKRGASLWSQIHEPLSINADGRLIVGYEVIDCWNDRTNGHYELANINPPHSIEISVRGESSRGCAWELKVYDVPAHYYSWE</sequence>
<keyword evidence="3" id="KW-1185">Reference proteome</keyword>
<dbReference type="AlphaFoldDB" id="A0AAV5GI86"/>
<evidence type="ECO:0000256" key="1">
    <source>
        <dbReference type="SAM" id="MobiDB-lite"/>
    </source>
</evidence>
<reference evidence="2 3" key="1">
    <citation type="submission" date="2021-12" db="EMBL/GenBank/DDBJ databases">
        <title>High titer production of polyol ester of fatty acids by Rhodotorula paludigena BS15 towards product separation-free biomass refinery.</title>
        <authorList>
            <person name="Mano J."/>
            <person name="Ono H."/>
            <person name="Tanaka T."/>
            <person name="Naito K."/>
            <person name="Sushida H."/>
            <person name="Ike M."/>
            <person name="Tokuyasu K."/>
            <person name="Kitaoka M."/>
        </authorList>
    </citation>
    <scope>NUCLEOTIDE SEQUENCE [LARGE SCALE GENOMIC DNA]</scope>
    <source>
        <strain evidence="2 3">BS15</strain>
    </source>
</reference>
<name>A0AAV5GI86_9BASI</name>